<evidence type="ECO:0000256" key="3">
    <source>
        <dbReference type="ARBA" id="ARBA00022490"/>
    </source>
</evidence>
<dbReference type="InterPro" id="IPR023236">
    <property type="entry name" value="OTULINL"/>
</dbReference>
<dbReference type="EMBL" id="CATNWA010015912">
    <property type="protein sequence ID" value="CAI9588030.1"/>
    <property type="molecule type" value="Genomic_DNA"/>
</dbReference>
<organism evidence="5 6">
    <name type="scientific">Staurois parvus</name>
    <dbReference type="NCBI Taxonomy" id="386267"/>
    <lineage>
        <taxon>Eukaryota</taxon>
        <taxon>Metazoa</taxon>
        <taxon>Chordata</taxon>
        <taxon>Craniata</taxon>
        <taxon>Vertebrata</taxon>
        <taxon>Euteleostomi</taxon>
        <taxon>Amphibia</taxon>
        <taxon>Batrachia</taxon>
        <taxon>Anura</taxon>
        <taxon>Neobatrachia</taxon>
        <taxon>Ranoidea</taxon>
        <taxon>Ranidae</taxon>
        <taxon>Staurois</taxon>
    </lineage>
</organism>
<evidence type="ECO:0000256" key="1">
    <source>
        <dbReference type="ARBA" id="ARBA00004496"/>
    </source>
</evidence>
<dbReference type="PANTHER" id="PTHR33662:SF1">
    <property type="entry name" value="INACTIVE UBIQUITIN THIOESTERASE OTULINL"/>
    <property type="match status" value="1"/>
</dbReference>
<protein>
    <submittedName>
        <fullName evidence="5">Uncharacterized protein</fullName>
    </submittedName>
</protein>
<keyword evidence="6" id="KW-1185">Reference proteome</keyword>
<dbReference type="PRINTS" id="PR02056">
    <property type="entry name" value="PROTEINF105A"/>
</dbReference>
<name>A0ABN9EVW9_9NEOB</name>
<reference evidence="5" key="1">
    <citation type="submission" date="2023-05" db="EMBL/GenBank/DDBJ databases">
        <authorList>
            <person name="Stuckert A."/>
        </authorList>
    </citation>
    <scope>NUCLEOTIDE SEQUENCE</scope>
</reference>
<dbReference type="Proteomes" id="UP001162483">
    <property type="component" value="Unassembled WGS sequence"/>
</dbReference>
<comment type="caution">
    <text evidence="5">The sequence shown here is derived from an EMBL/GenBank/DDBJ whole genome shotgun (WGS) entry which is preliminary data.</text>
</comment>
<keyword evidence="4" id="KW-1133">Transmembrane helix</keyword>
<comment type="similarity">
    <text evidence="2">Belongs to the peptidase C65 family. Otulin subfamily.</text>
</comment>
<evidence type="ECO:0000313" key="6">
    <source>
        <dbReference type="Proteomes" id="UP001162483"/>
    </source>
</evidence>
<feature type="transmembrane region" description="Helical" evidence="4">
    <location>
        <begin position="12"/>
        <end position="31"/>
    </location>
</feature>
<evidence type="ECO:0000256" key="2">
    <source>
        <dbReference type="ARBA" id="ARBA00010267"/>
    </source>
</evidence>
<evidence type="ECO:0000256" key="4">
    <source>
        <dbReference type="SAM" id="Phobius"/>
    </source>
</evidence>
<evidence type="ECO:0000313" key="5">
    <source>
        <dbReference type="EMBL" id="CAI9588030.1"/>
    </source>
</evidence>
<dbReference type="InterPro" id="IPR023235">
    <property type="entry name" value="FAM105"/>
</dbReference>
<dbReference type="PANTHER" id="PTHR33662">
    <property type="entry name" value="OTU DEUBIQUITINASE WITH LINEAR LINKAGE-SPECIFICITY A-RELATED"/>
    <property type="match status" value="1"/>
</dbReference>
<keyword evidence="4" id="KW-0812">Transmembrane</keyword>
<gene>
    <name evidence="5" type="ORF">SPARVUS_LOCUS10691115</name>
</gene>
<keyword evidence="4" id="KW-0472">Membrane</keyword>
<accession>A0ABN9EVW9</accession>
<dbReference type="Pfam" id="PF16218">
    <property type="entry name" value="Peptidase_C101"/>
    <property type="match status" value="1"/>
</dbReference>
<comment type="subcellular location">
    <subcellularLocation>
        <location evidence="1">Cytoplasm</location>
    </subcellularLocation>
</comment>
<keyword evidence="3" id="KW-0963">Cytoplasm</keyword>
<dbReference type="PRINTS" id="PR02055">
    <property type="entry name" value="PROTEINF105"/>
</dbReference>
<sequence>MHCFHIIRFRNYFHYFFCLFVGVAFHVKDFLKKEVSFNILFRINAFKVVWEYRKSYCSFFYFLHLHSGNLSVNTEVDLLSYCSKQWKGEAPNVTYMRKAYKNLYWNHHIKTLQYVKQDNYCVLRAVMFQVFSQGMPFPGWMKEKDILKLPEKLLYSQGCNWIQQFSFGHEKYTGPKVYGKLRSCLESFKNQWAEFYNCKDRVERNRMCKSFFSDEATENKLYEGLKFLMLYLVIDAYENIKSAQHSPCFFNFLFSRDTSADPLSYMMNHLNAVGDTSGLEQADLCLVGYSLEVKIKLFRLAKLDTEDFEIYYPEDYKRDWNEICLMTEDDRKLQYTSQSHMSGLICRRTPFLFVQESIFLSMIPCKIAIQLNALM</sequence>
<proteinExistence type="inferred from homology"/>